<dbReference type="EMBL" id="CAJNOJ010000112">
    <property type="protein sequence ID" value="CAF1136384.1"/>
    <property type="molecule type" value="Genomic_DNA"/>
</dbReference>
<reference evidence="1" key="1">
    <citation type="submission" date="2021-02" db="EMBL/GenBank/DDBJ databases">
        <authorList>
            <person name="Nowell W R."/>
        </authorList>
    </citation>
    <scope>NUCLEOTIDE SEQUENCE</scope>
</reference>
<sequence>MLQRLKVCLHTEKGDLTWDSYDENLARNIRDTKIYSNIVDINHSMSLLNSSGVGKSTFINTFANYLHFNTFDHAQAGKPLVLMPVSSIITTGDDFEEHILYFNDTNDPDNENFNHLGQSITQHCKSYEFEIDQTNGTKLCIVETPGFDDTRGIEQDDRNMREIYDCIKNPLSHIHGVCVLLKPNESRPIIYFLTYLTQLFSIFWTEN</sequence>
<dbReference type="OrthoDB" id="2386367at2759"/>
<name>A0A814RMZ7_ADIRI</name>
<dbReference type="PANTHER" id="PTHR32046">
    <property type="entry name" value="G DOMAIN-CONTAINING PROTEIN"/>
    <property type="match status" value="1"/>
</dbReference>
<dbReference type="PANTHER" id="PTHR32046:SF11">
    <property type="entry name" value="IMMUNE-ASSOCIATED NUCLEOTIDE-BINDING PROTEIN 10-LIKE"/>
    <property type="match status" value="1"/>
</dbReference>
<evidence type="ECO:0008006" key="3">
    <source>
        <dbReference type="Google" id="ProtNLM"/>
    </source>
</evidence>
<dbReference type="Gene3D" id="3.40.50.300">
    <property type="entry name" value="P-loop containing nucleotide triphosphate hydrolases"/>
    <property type="match status" value="1"/>
</dbReference>
<accession>A0A814RMZ7</accession>
<dbReference type="Proteomes" id="UP000663852">
    <property type="component" value="Unassembled WGS sequence"/>
</dbReference>
<dbReference type="AlphaFoldDB" id="A0A814RMZ7"/>
<dbReference type="InterPro" id="IPR027417">
    <property type="entry name" value="P-loop_NTPase"/>
</dbReference>
<dbReference type="SUPFAM" id="SSF52540">
    <property type="entry name" value="P-loop containing nucleoside triphosphate hydrolases"/>
    <property type="match status" value="1"/>
</dbReference>
<proteinExistence type="predicted"/>
<gene>
    <name evidence="1" type="ORF">EDS130_LOCUS21842</name>
</gene>
<comment type="caution">
    <text evidence="1">The sequence shown here is derived from an EMBL/GenBank/DDBJ whole genome shotgun (WGS) entry which is preliminary data.</text>
</comment>
<evidence type="ECO:0000313" key="1">
    <source>
        <dbReference type="EMBL" id="CAF1136384.1"/>
    </source>
</evidence>
<evidence type="ECO:0000313" key="2">
    <source>
        <dbReference type="Proteomes" id="UP000663852"/>
    </source>
</evidence>
<organism evidence="1 2">
    <name type="scientific">Adineta ricciae</name>
    <name type="common">Rotifer</name>
    <dbReference type="NCBI Taxonomy" id="249248"/>
    <lineage>
        <taxon>Eukaryota</taxon>
        <taxon>Metazoa</taxon>
        <taxon>Spiralia</taxon>
        <taxon>Gnathifera</taxon>
        <taxon>Rotifera</taxon>
        <taxon>Eurotatoria</taxon>
        <taxon>Bdelloidea</taxon>
        <taxon>Adinetida</taxon>
        <taxon>Adinetidae</taxon>
        <taxon>Adineta</taxon>
    </lineage>
</organism>
<protein>
    <recommendedName>
        <fullName evidence="3">G domain-containing protein</fullName>
    </recommendedName>
</protein>